<feature type="binding site" evidence="7">
    <location>
        <position position="361"/>
    </location>
    <ligand>
        <name>3-phosphoshikimate</name>
        <dbReference type="ChEBI" id="CHEBI:145989"/>
    </ligand>
</feature>
<feature type="binding site" evidence="7">
    <location>
        <position position="44"/>
    </location>
    <ligand>
        <name>3-phosphoshikimate</name>
        <dbReference type="ChEBI" id="CHEBI:145989"/>
    </ligand>
</feature>
<dbReference type="PANTHER" id="PTHR21090">
    <property type="entry name" value="AROM/DEHYDROQUINATE SYNTHASE"/>
    <property type="match status" value="1"/>
</dbReference>
<comment type="caution">
    <text evidence="9">The sequence shown here is derived from an EMBL/GenBank/DDBJ whole genome shotgun (WGS) entry which is preliminary data.</text>
</comment>
<dbReference type="FunFam" id="3.65.10.10:FF:000011">
    <property type="entry name" value="3-phosphoshikimate 1-carboxyvinyltransferase"/>
    <property type="match status" value="1"/>
</dbReference>
<comment type="pathway">
    <text evidence="1 7">Metabolic intermediate biosynthesis; chorismate biosynthesis; chorismate from D-erythrose 4-phosphate and phosphoenolpyruvate: step 6/7.</text>
</comment>
<feature type="binding site" evidence="7">
    <location>
        <position position="191"/>
    </location>
    <ligand>
        <name>3-phosphoshikimate</name>
        <dbReference type="ChEBI" id="CHEBI:145989"/>
    </ligand>
</feature>
<gene>
    <name evidence="7" type="primary">aroA</name>
    <name evidence="9" type="ORF">BKA03_002337</name>
</gene>
<feature type="binding site" evidence="7">
    <location>
        <position position="334"/>
    </location>
    <ligand>
        <name>3-phosphoshikimate</name>
        <dbReference type="ChEBI" id="CHEBI:145989"/>
    </ligand>
</feature>
<dbReference type="Pfam" id="PF00275">
    <property type="entry name" value="EPSP_synthase"/>
    <property type="match status" value="1"/>
</dbReference>
<feature type="binding site" evidence="7">
    <location>
        <position position="190"/>
    </location>
    <ligand>
        <name>3-phosphoshikimate</name>
        <dbReference type="ChEBI" id="CHEBI:145989"/>
    </ligand>
</feature>
<dbReference type="GO" id="GO:0003866">
    <property type="term" value="F:3-phosphoshikimate 1-carboxyvinyltransferase activity"/>
    <property type="evidence" value="ECO:0007669"/>
    <property type="project" value="UniProtKB-UniRule"/>
</dbReference>
<comment type="function">
    <text evidence="7">Catalyzes the transfer of the enolpyruvyl moiety of phosphoenolpyruvate (PEP) to the 5-hydroxyl of shikimate-3-phosphate (S3P) to produce enolpyruvyl shikimate-3-phosphate and inorganic phosphate.</text>
</comment>
<keyword evidence="10" id="KW-1185">Reference proteome</keyword>
<feature type="binding site" evidence="7">
    <location>
        <position position="192"/>
    </location>
    <ligand>
        <name>phosphoenolpyruvate</name>
        <dbReference type="ChEBI" id="CHEBI:58702"/>
    </ligand>
</feature>
<feature type="binding site" evidence="7">
    <location>
        <position position="39"/>
    </location>
    <ligand>
        <name>3-phosphoshikimate</name>
        <dbReference type="ChEBI" id="CHEBI:145989"/>
    </ligand>
</feature>
<dbReference type="GO" id="GO:0008652">
    <property type="term" value="P:amino acid biosynthetic process"/>
    <property type="evidence" value="ECO:0007669"/>
    <property type="project" value="UniProtKB-KW"/>
</dbReference>
<keyword evidence="3 7" id="KW-0028">Amino-acid biosynthesis</keyword>
<dbReference type="NCBIfam" id="TIGR01356">
    <property type="entry name" value="aroA"/>
    <property type="match status" value="1"/>
</dbReference>
<dbReference type="EMBL" id="JACBZO010000001">
    <property type="protein sequence ID" value="NYI42218.1"/>
    <property type="molecule type" value="Genomic_DNA"/>
</dbReference>
<feature type="binding site" evidence="7">
    <location>
        <position position="219"/>
    </location>
    <ligand>
        <name>3-phosphoshikimate</name>
        <dbReference type="ChEBI" id="CHEBI:145989"/>
    </ligand>
</feature>
<evidence type="ECO:0000256" key="5">
    <source>
        <dbReference type="ARBA" id="ARBA00023141"/>
    </source>
</evidence>
<feature type="binding site" evidence="7">
    <location>
        <position position="40"/>
    </location>
    <ligand>
        <name>3-phosphoshikimate</name>
        <dbReference type="ChEBI" id="CHEBI:145989"/>
    </ligand>
</feature>
<evidence type="ECO:0000259" key="8">
    <source>
        <dbReference type="Pfam" id="PF00275"/>
    </source>
</evidence>
<feature type="binding site" evidence="7">
    <location>
        <position position="145"/>
    </location>
    <ligand>
        <name>phosphoenolpyruvate</name>
        <dbReference type="ChEBI" id="CHEBI:58702"/>
    </ligand>
</feature>
<reference evidence="9 10" key="1">
    <citation type="submission" date="2020-07" db="EMBL/GenBank/DDBJ databases">
        <title>Sequencing the genomes of 1000 actinobacteria strains.</title>
        <authorList>
            <person name="Klenk H.-P."/>
        </authorList>
    </citation>
    <scope>NUCLEOTIDE SEQUENCE [LARGE SCALE GENOMIC DNA]</scope>
    <source>
        <strain evidence="9 10">DSM 19970</strain>
    </source>
</reference>
<feature type="binding site" evidence="7">
    <location>
        <position position="365"/>
    </location>
    <ligand>
        <name>phosphoenolpyruvate</name>
        <dbReference type="ChEBI" id="CHEBI:58702"/>
    </ligand>
</feature>
<feature type="binding site" evidence="7">
    <location>
        <position position="414"/>
    </location>
    <ligand>
        <name>phosphoenolpyruvate</name>
        <dbReference type="ChEBI" id="CHEBI:58702"/>
    </ligand>
</feature>
<dbReference type="AlphaFoldDB" id="A0A7Y9ZDF8"/>
<evidence type="ECO:0000313" key="10">
    <source>
        <dbReference type="Proteomes" id="UP000547973"/>
    </source>
</evidence>
<dbReference type="InterPro" id="IPR006264">
    <property type="entry name" value="EPSP_synthase"/>
</dbReference>
<evidence type="ECO:0000256" key="6">
    <source>
        <dbReference type="ARBA" id="ARBA00044633"/>
    </source>
</evidence>
<feature type="active site" description="Proton acceptor" evidence="7">
    <location>
        <position position="334"/>
    </location>
</feature>
<evidence type="ECO:0000256" key="2">
    <source>
        <dbReference type="ARBA" id="ARBA00009948"/>
    </source>
</evidence>
<accession>A0A7Y9ZDF8</accession>
<dbReference type="GO" id="GO:0009073">
    <property type="term" value="P:aromatic amino acid family biosynthetic process"/>
    <property type="evidence" value="ECO:0007669"/>
    <property type="project" value="UniProtKB-KW"/>
</dbReference>
<feature type="binding site" evidence="7">
    <location>
        <position position="39"/>
    </location>
    <ligand>
        <name>phosphoenolpyruvate</name>
        <dbReference type="ChEBI" id="CHEBI:58702"/>
    </ligand>
</feature>
<protein>
    <recommendedName>
        <fullName evidence="7">3-phosphoshikimate 1-carboxyvinyltransferase</fullName>
        <ecNumber evidence="7">2.5.1.19</ecNumber>
    </recommendedName>
    <alternativeName>
        <fullName evidence="7">5-enolpyruvylshikimate-3-phosphate synthase</fullName>
        <shortName evidence="7">EPSP synthase</shortName>
        <shortName evidence="7">EPSPS</shortName>
    </alternativeName>
</protein>
<keyword evidence="4 7" id="KW-0808">Transferase</keyword>
<comment type="caution">
    <text evidence="7">Lacks conserved residue(s) required for the propagation of feature annotation.</text>
</comment>
<evidence type="ECO:0000256" key="4">
    <source>
        <dbReference type="ARBA" id="ARBA00022679"/>
    </source>
</evidence>
<dbReference type="InterPro" id="IPR023193">
    <property type="entry name" value="EPSP_synthase_CS"/>
</dbReference>
<feature type="binding site" evidence="7">
    <location>
        <position position="112"/>
    </location>
    <ligand>
        <name>phosphoenolpyruvate</name>
        <dbReference type="ChEBI" id="CHEBI:58702"/>
    </ligand>
</feature>
<organism evidence="9 10">
    <name type="scientific">Demequina lutea</name>
    <dbReference type="NCBI Taxonomy" id="431489"/>
    <lineage>
        <taxon>Bacteria</taxon>
        <taxon>Bacillati</taxon>
        <taxon>Actinomycetota</taxon>
        <taxon>Actinomycetes</taxon>
        <taxon>Micrococcales</taxon>
        <taxon>Demequinaceae</taxon>
        <taxon>Demequina</taxon>
    </lineage>
</organism>
<dbReference type="Proteomes" id="UP000547973">
    <property type="component" value="Unassembled WGS sequence"/>
</dbReference>
<dbReference type="EC" id="2.5.1.19" evidence="7"/>
<dbReference type="InterPro" id="IPR013792">
    <property type="entry name" value="RNA3'P_cycl/enolpyr_Trfase_a/b"/>
</dbReference>
<feature type="domain" description="Enolpyruvate transferase" evidence="8">
    <location>
        <begin position="25"/>
        <end position="446"/>
    </location>
</feature>
<dbReference type="InterPro" id="IPR036968">
    <property type="entry name" value="Enolpyruvate_Tfrase_sf"/>
</dbReference>
<comment type="catalytic activity">
    <reaction evidence="6">
        <text>3-phosphoshikimate + phosphoenolpyruvate = 5-O-(1-carboxyvinyl)-3-phosphoshikimate + phosphate</text>
        <dbReference type="Rhea" id="RHEA:21256"/>
        <dbReference type="ChEBI" id="CHEBI:43474"/>
        <dbReference type="ChEBI" id="CHEBI:57701"/>
        <dbReference type="ChEBI" id="CHEBI:58702"/>
        <dbReference type="ChEBI" id="CHEBI:145989"/>
        <dbReference type="EC" id="2.5.1.19"/>
    </reaction>
    <physiologicalReaction direction="left-to-right" evidence="6">
        <dbReference type="Rhea" id="RHEA:21257"/>
    </physiologicalReaction>
</comment>
<comment type="subcellular location">
    <subcellularLocation>
        <location evidence="7">Cytoplasm</location>
    </subcellularLocation>
</comment>
<dbReference type="PANTHER" id="PTHR21090:SF5">
    <property type="entry name" value="PENTAFUNCTIONAL AROM POLYPEPTIDE"/>
    <property type="match status" value="1"/>
</dbReference>
<proteinExistence type="inferred from homology"/>
<sequence length="455" mass="46659">MTPTYSVGLGPGQLWPAPVSSPLNGTRQLDATVDVPGSKSLTNRYLVLAALADAPVVVRGGLVSRDSDLMIAALRSLGVAIETGADASGGGVWTVAPGPLRGGVHVDCGLAGTVMRFVPPLTLLAGIAGDMGPVTFDGDAGARLRPMGPLLDALRALGATVDDDGRGTLPFTVVPPASVPTSVDVDSSASSQFVTGLLLVAPRLPGGLTVRHIGESLPSLPHIDMTCETLREAGIRVDQPDERTWIVHPGTLHFDSIRVEPDLSNAGPFMAAALVAGGTVRIPGWPRQTTQPGALFPALLERMGGRCELVGDVMTVTGDGTVRGITADLSPAGEITPTIAALCALAAGASELTGIGHLRGHETDRLAAIATEVDRLGGVCLAGDDSLKFGGAPRPDDADAGLVGAVMETYHDHRMATFAAVIGLRVAGVEVLNVGTTSKTMPEFPSMWRAMLAVA</sequence>
<keyword evidence="7" id="KW-0963">Cytoplasm</keyword>
<comment type="subunit">
    <text evidence="7">Monomer.</text>
</comment>
<dbReference type="CDD" id="cd01556">
    <property type="entry name" value="EPSP_synthase"/>
    <property type="match status" value="1"/>
</dbReference>
<dbReference type="SUPFAM" id="SSF55205">
    <property type="entry name" value="EPT/RTPC-like"/>
    <property type="match status" value="1"/>
</dbReference>
<dbReference type="InterPro" id="IPR001986">
    <property type="entry name" value="Enolpyruvate_Tfrase_dom"/>
</dbReference>
<name>A0A7Y9ZDF8_9MICO</name>
<dbReference type="RefSeq" id="WP_308477977.1">
    <property type="nucleotide sequence ID" value="NZ_BBRC01000002.1"/>
</dbReference>
<evidence type="ECO:0000313" key="9">
    <source>
        <dbReference type="EMBL" id="NYI42218.1"/>
    </source>
</evidence>
<evidence type="ECO:0000256" key="3">
    <source>
        <dbReference type="ARBA" id="ARBA00022605"/>
    </source>
</evidence>
<evidence type="ECO:0000256" key="7">
    <source>
        <dbReference type="HAMAP-Rule" id="MF_00210"/>
    </source>
</evidence>
<feature type="binding site" evidence="7">
    <location>
        <position position="192"/>
    </location>
    <ligand>
        <name>3-phosphoshikimate</name>
        <dbReference type="ChEBI" id="CHEBI:145989"/>
    </ligand>
</feature>
<dbReference type="UniPathway" id="UPA00053">
    <property type="reaction ID" value="UER00089"/>
</dbReference>
<dbReference type="HAMAP" id="MF_00210">
    <property type="entry name" value="EPSP_synth"/>
    <property type="match status" value="1"/>
</dbReference>
<dbReference type="GO" id="GO:0005737">
    <property type="term" value="C:cytoplasm"/>
    <property type="evidence" value="ECO:0007669"/>
    <property type="project" value="UniProtKB-SubCell"/>
</dbReference>
<dbReference type="Gene3D" id="3.65.10.10">
    <property type="entry name" value="Enolpyruvate transferase domain"/>
    <property type="match status" value="2"/>
</dbReference>
<dbReference type="GO" id="GO:0009423">
    <property type="term" value="P:chorismate biosynthetic process"/>
    <property type="evidence" value="ECO:0007669"/>
    <property type="project" value="UniProtKB-UniRule"/>
</dbReference>
<keyword evidence="5 7" id="KW-0057">Aromatic amino acid biosynthesis</keyword>
<dbReference type="PIRSF" id="PIRSF000505">
    <property type="entry name" value="EPSPS"/>
    <property type="match status" value="1"/>
</dbReference>
<comment type="similarity">
    <text evidence="2 7">Belongs to the EPSP synthase family.</text>
</comment>
<feature type="binding site" evidence="7">
    <location>
        <position position="439"/>
    </location>
    <ligand>
        <name>phosphoenolpyruvate</name>
        <dbReference type="ChEBI" id="CHEBI:58702"/>
    </ligand>
</feature>
<evidence type="ECO:0000256" key="1">
    <source>
        <dbReference type="ARBA" id="ARBA00004811"/>
    </source>
</evidence>
<dbReference type="PROSITE" id="PS00885">
    <property type="entry name" value="EPSP_SYNTHASE_2"/>
    <property type="match status" value="1"/>
</dbReference>